<keyword evidence="3" id="KW-0808">Transferase</keyword>
<dbReference type="AlphaFoldDB" id="A0A517NH68"/>
<reference evidence="3 4" key="1">
    <citation type="submission" date="2019-02" db="EMBL/GenBank/DDBJ databases">
        <title>Deep-cultivation of Planctomycetes and their phenomic and genomic characterization uncovers novel biology.</title>
        <authorList>
            <person name="Wiegand S."/>
            <person name="Jogler M."/>
            <person name="Boedeker C."/>
            <person name="Pinto D."/>
            <person name="Vollmers J."/>
            <person name="Rivas-Marin E."/>
            <person name="Kohn T."/>
            <person name="Peeters S.H."/>
            <person name="Heuer A."/>
            <person name="Rast P."/>
            <person name="Oberbeckmann S."/>
            <person name="Bunk B."/>
            <person name="Jeske O."/>
            <person name="Meyerdierks A."/>
            <person name="Storesund J.E."/>
            <person name="Kallscheuer N."/>
            <person name="Luecker S."/>
            <person name="Lage O.M."/>
            <person name="Pohl T."/>
            <person name="Merkel B.J."/>
            <person name="Hornburger P."/>
            <person name="Mueller R.-W."/>
            <person name="Bruemmer F."/>
            <person name="Labrenz M."/>
            <person name="Spormann A.M."/>
            <person name="Op den Camp H."/>
            <person name="Overmann J."/>
            <person name="Amann R."/>
            <person name="Jetten M.S.M."/>
            <person name="Mascher T."/>
            <person name="Medema M.H."/>
            <person name="Devos D.P."/>
            <person name="Kaster A.-K."/>
            <person name="Ovreas L."/>
            <person name="Rohde M."/>
            <person name="Galperin M.Y."/>
            <person name="Jogler C."/>
        </authorList>
    </citation>
    <scope>NUCLEOTIDE SEQUENCE [LARGE SCALE GENOMIC DNA]</scope>
    <source>
        <strain evidence="3 4">K22_7</strain>
    </source>
</reference>
<organism evidence="3 4">
    <name type="scientific">Rubripirellula lacrimiformis</name>
    <dbReference type="NCBI Taxonomy" id="1930273"/>
    <lineage>
        <taxon>Bacteria</taxon>
        <taxon>Pseudomonadati</taxon>
        <taxon>Planctomycetota</taxon>
        <taxon>Planctomycetia</taxon>
        <taxon>Pirellulales</taxon>
        <taxon>Pirellulaceae</taxon>
        <taxon>Rubripirellula</taxon>
    </lineage>
</organism>
<dbReference type="EMBL" id="CP036525">
    <property type="protein sequence ID" value="QDT06479.1"/>
    <property type="molecule type" value="Genomic_DNA"/>
</dbReference>
<keyword evidence="1" id="KW-0472">Membrane</keyword>
<proteinExistence type="predicted"/>
<feature type="transmembrane region" description="Helical" evidence="1">
    <location>
        <begin position="46"/>
        <end position="68"/>
    </location>
</feature>
<feature type="transmembrane region" description="Helical" evidence="1">
    <location>
        <begin position="252"/>
        <end position="269"/>
    </location>
</feature>
<evidence type="ECO:0000256" key="1">
    <source>
        <dbReference type="SAM" id="Phobius"/>
    </source>
</evidence>
<feature type="transmembrane region" description="Helical" evidence="1">
    <location>
        <begin position="212"/>
        <end position="232"/>
    </location>
</feature>
<keyword evidence="4" id="KW-1185">Reference proteome</keyword>
<sequence length="338" mass="38207">MRIEGIDWLRAWMSVSVVVWHMMIVPHSDVFSADEFTQHAFGVSDFVNFHVLLAAVPTFMAVACFLFARKTQSLSTLKSSLRRVILLLAFWPLAMKLWEGSVGELIDSIPRSPLPLLEYVFRAGNTLYYFFSCLLFCYVLCYLAARLKTRWISCAWIASVIGVELMPLAAQQFRIPLLAAYWNPLNFAPYALGAVLLARWEKSEAFRHNRSRVAVACVVFATLLAAIEWRWMLDSIHFQYNQCAFPQYTRSSLVFTAFGLLIAACNPAIRTNVVVSYLAATSLSLYCLHLFFVPVADKLIDPEDVSVVGSILRLVVVLVLSNVAFHVGKLFLKKELLC</sequence>
<dbReference type="InterPro" id="IPR002656">
    <property type="entry name" value="Acyl_transf_3_dom"/>
</dbReference>
<keyword evidence="1" id="KW-1133">Transmembrane helix</keyword>
<evidence type="ECO:0000313" key="4">
    <source>
        <dbReference type="Proteomes" id="UP000318538"/>
    </source>
</evidence>
<dbReference type="Proteomes" id="UP000318538">
    <property type="component" value="Chromosome"/>
</dbReference>
<keyword evidence="1" id="KW-0812">Transmembrane</keyword>
<feature type="transmembrane region" description="Helical" evidence="1">
    <location>
        <begin position="305"/>
        <end position="325"/>
    </location>
</feature>
<evidence type="ECO:0000259" key="2">
    <source>
        <dbReference type="Pfam" id="PF01757"/>
    </source>
</evidence>
<feature type="transmembrane region" description="Helical" evidence="1">
    <location>
        <begin position="126"/>
        <end position="144"/>
    </location>
</feature>
<name>A0A517NH68_9BACT</name>
<feature type="domain" description="Acyltransferase 3" evidence="2">
    <location>
        <begin position="4"/>
        <end position="321"/>
    </location>
</feature>
<dbReference type="KEGG" id="rlc:K227x_48890"/>
<feature type="transmembrane region" description="Helical" evidence="1">
    <location>
        <begin position="80"/>
        <end position="98"/>
    </location>
</feature>
<feature type="transmembrane region" description="Helical" evidence="1">
    <location>
        <begin position="181"/>
        <end position="200"/>
    </location>
</feature>
<accession>A0A517NH68</accession>
<feature type="transmembrane region" description="Helical" evidence="1">
    <location>
        <begin position="274"/>
        <end position="293"/>
    </location>
</feature>
<protein>
    <submittedName>
        <fullName evidence="3">Acyltransferase family protein</fullName>
    </submittedName>
</protein>
<feature type="transmembrane region" description="Helical" evidence="1">
    <location>
        <begin position="7"/>
        <end position="26"/>
    </location>
</feature>
<keyword evidence="3" id="KW-0012">Acyltransferase</keyword>
<evidence type="ECO:0000313" key="3">
    <source>
        <dbReference type="EMBL" id="QDT06479.1"/>
    </source>
</evidence>
<dbReference type="GO" id="GO:0016747">
    <property type="term" value="F:acyltransferase activity, transferring groups other than amino-acyl groups"/>
    <property type="evidence" value="ECO:0007669"/>
    <property type="project" value="InterPro"/>
</dbReference>
<feature type="transmembrane region" description="Helical" evidence="1">
    <location>
        <begin position="151"/>
        <end position="169"/>
    </location>
</feature>
<gene>
    <name evidence="3" type="ORF">K227x_48890</name>
</gene>
<dbReference type="Pfam" id="PF01757">
    <property type="entry name" value="Acyl_transf_3"/>
    <property type="match status" value="1"/>
</dbReference>